<dbReference type="OrthoDB" id="283491at2759"/>
<dbReference type="InterPro" id="IPR029214">
    <property type="entry name" value="CFAP144"/>
</dbReference>
<proteinExistence type="inferred from homology"/>
<evidence type="ECO:0000256" key="1">
    <source>
        <dbReference type="ARBA" id="ARBA00004138"/>
    </source>
</evidence>
<dbReference type="EMBL" id="RRYP01002783">
    <property type="protein sequence ID" value="TNV84422.1"/>
    <property type="molecule type" value="Genomic_DNA"/>
</dbReference>
<evidence type="ECO:0000256" key="3">
    <source>
        <dbReference type="ARBA" id="ARBA00022490"/>
    </source>
</evidence>
<organism evidence="7 8">
    <name type="scientific">Halteria grandinella</name>
    <dbReference type="NCBI Taxonomy" id="5974"/>
    <lineage>
        <taxon>Eukaryota</taxon>
        <taxon>Sar</taxon>
        <taxon>Alveolata</taxon>
        <taxon>Ciliophora</taxon>
        <taxon>Intramacronucleata</taxon>
        <taxon>Spirotrichea</taxon>
        <taxon>Stichotrichia</taxon>
        <taxon>Sporadotrichida</taxon>
        <taxon>Halteriidae</taxon>
        <taxon>Halteria</taxon>
    </lineage>
</organism>
<evidence type="ECO:0000256" key="2">
    <source>
        <dbReference type="ARBA" id="ARBA00004245"/>
    </source>
</evidence>
<sequence>MASKGEIGKGGSRKNMNAVETNAQWVEAIKKEMNHHELNEHFDFNPKNLVLITDKPMAAKHTMGGAGSTQEDMEALKKKLEVLTSVPKKKYPYAITSAQEVGWDNDEMFQAHVPRYGYSKGSCAETKYANDYVIMTHKSPFVTKDKLADHAKK</sequence>
<reference evidence="7" key="1">
    <citation type="submission" date="2019-06" db="EMBL/GenBank/DDBJ databases">
        <authorList>
            <person name="Zheng W."/>
        </authorList>
    </citation>
    <scope>NUCLEOTIDE SEQUENCE</scope>
    <source>
        <strain evidence="7">QDHG01</strain>
    </source>
</reference>
<dbReference type="GO" id="GO:0005856">
    <property type="term" value="C:cytoskeleton"/>
    <property type="evidence" value="ECO:0007669"/>
    <property type="project" value="UniProtKB-SubCell"/>
</dbReference>
<comment type="subcellular location">
    <subcellularLocation>
        <location evidence="1">Cell projection</location>
        <location evidence="1">Cilium</location>
    </subcellularLocation>
    <subcellularLocation>
        <location evidence="2">Cytoplasm</location>
        <location evidence="2">Cytoskeleton</location>
    </subcellularLocation>
</comment>
<protein>
    <submittedName>
        <fullName evidence="7">Uncharacterized protein</fullName>
    </submittedName>
</protein>
<keyword evidence="5" id="KW-0966">Cell projection</keyword>
<evidence type="ECO:0000313" key="8">
    <source>
        <dbReference type="Proteomes" id="UP000785679"/>
    </source>
</evidence>
<evidence type="ECO:0000256" key="5">
    <source>
        <dbReference type="ARBA" id="ARBA00023273"/>
    </source>
</evidence>
<comment type="caution">
    <text evidence="7">The sequence shown here is derived from an EMBL/GenBank/DDBJ whole genome shotgun (WGS) entry which is preliminary data.</text>
</comment>
<evidence type="ECO:0000256" key="6">
    <source>
        <dbReference type="ARBA" id="ARBA00034777"/>
    </source>
</evidence>
<dbReference type="PANTHER" id="PTHR33865:SF3">
    <property type="entry name" value="PROTEIN FAM183B"/>
    <property type="match status" value="1"/>
</dbReference>
<name>A0A8J8T6N1_HALGN</name>
<evidence type="ECO:0000256" key="4">
    <source>
        <dbReference type="ARBA" id="ARBA00023212"/>
    </source>
</evidence>
<comment type="similarity">
    <text evidence="6">Belongs to the CFAP144 family.</text>
</comment>
<keyword evidence="3" id="KW-0963">Cytoplasm</keyword>
<keyword evidence="8" id="KW-1185">Reference proteome</keyword>
<gene>
    <name evidence="7" type="ORF">FGO68_gene1341</name>
</gene>
<keyword evidence="4" id="KW-0206">Cytoskeleton</keyword>
<dbReference type="Proteomes" id="UP000785679">
    <property type="component" value="Unassembled WGS sequence"/>
</dbReference>
<evidence type="ECO:0000313" key="7">
    <source>
        <dbReference type="EMBL" id="TNV84422.1"/>
    </source>
</evidence>
<dbReference type="AlphaFoldDB" id="A0A8J8T6N1"/>
<dbReference type="PANTHER" id="PTHR33865">
    <property type="entry name" value="PROTEIN FAM183B"/>
    <property type="match status" value="1"/>
</dbReference>
<dbReference type="GO" id="GO:0097546">
    <property type="term" value="C:ciliary base"/>
    <property type="evidence" value="ECO:0007669"/>
    <property type="project" value="TreeGrafter"/>
</dbReference>
<dbReference type="Pfam" id="PF14886">
    <property type="entry name" value="FAM183"/>
    <property type="match status" value="1"/>
</dbReference>
<accession>A0A8J8T6N1</accession>